<dbReference type="GO" id="GO:0090307">
    <property type="term" value="P:mitotic spindle assembly"/>
    <property type="evidence" value="ECO:0007669"/>
    <property type="project" value="TreeGrafter"/>
</dbReference>
<evidence type="ECO:0000313" key="9">
    <source>
        <dbReference type="EMBL" id="KAE9408520.1"/>
    </source>
</evidence>
<gene>
    <name evidence="9" type="ORF">BT96DRAFT_807642</name>
</gene>
<dbReference type="GO" id="GO:0005815">
    <property type="term" value="C:microtubule organizing center"/>
    <property type="evidence" value="ECO:0007669"/>
    <property type="project" value="TreeGrafter"/>
</dbReference>
<dbReference type="GO" id="GO:0005881">
    <property type="term" value="C:cytoplasmic microtubule"/>
    <property type="evidence" value="ECO:0007669"/>
    <property type="project" value="TreeGrafter"/>
</dbReference>
<reference evidence="9" key="1">
    <citation type="journal article" date="2019" name="Environ. Microbiol.">
        <title>Fungal ecological strategies reflected in gene transcription - a case study of two litter decomposers.</title>
        <authorList>
            <person name="Barbi F."/>
            <person name="Kohler A."/>
            <person name="Barry K."/>
            <person name="Baskaran P."/>
            <person name="Daum C."/>
            <person name="Fauchery L."/>
            <person name="Ihrmark K."/>
            <person name="Kuo A."/>
            <person name="LaButti K."/>
            <person name="Lipzen A."/>
            <person name="Morin E."/>
            <person name="Grigoriev I.V."/>
            <person name="Henrissat B."/>
            <person name="Lindahl B."/>
            <person name="Martin F."/>
        </authorList>
    </citation>
    <scope>NUCLEOTIDE SEQUENCE</scope>
    <source>
        <strain evidence="9">JB14</strain>
    </source>
</reference>
<dbReference type="GO" id="GO:0051301">
    <property type="term" value="P:cell division"/>
    <property type="evidence" value="ECO:0007669"/>
    <property type="project" value="UniProtKB-KW"/>
</dbReference>
<evidence type="ECO:0000259" key="8">
    <source>
        <dbReference type="Pfam" id="PF12348"/>
    </source>
</evidence>
<dbReference type="GO" id="GO:1990023">
    <property type="term" value="C:mitotic spindle midzone"/>
    <property type="evidence" value="ECO:0007669"/>
    <property type="project" value="TreeGrafter"/>
</dbReference>
<dbReference type="GO" id="GO:0005876">
    <property type="term" value="C:spindle microtubule"/>
    <property type="evidence" value="ECO:0007669"/>
    <property type="project" value="TreeGrafter"/>
</dbReference>
<dbReference type="PROSITE" id="PS50077">
    <property type="entry name" value="HEAT_REPEAT"/>
    <property type="match status" value="1"/>
</dbReference>
<evidence type="ECO:0000256" key="7">
    <source>
        <dbReference type="PROSITE-ProRule" id="PRU00103"/>
    </source>
</evidence>
<dbReference type="GO" id="GO:0008017">
    <property type="term" value="F:microtubule binding"/>
    <property type="evidence" value="ECO:0007669"/>
    <property type="project" value="TreeGrafter"/>
</dbReference>
<name>A0A6A4IEV4_9AGAR</name>
<feature type="domain" description="CLASP N-terminal" evidence="8">
    <location>
        <begin position="2"/>
        <end position="167"/>
    </location>
</feature>
<dbReference type="Proteomes" id="UP000799118">
    <property type="component" value="Unassembled WGS sequence"/>
</dbReference>
<keyword evidence="5" id="KW-0498">Mitosis</keyword>
<feature type="repeat" description="HEAT" evidence="7">
    <location>
        <begin position="87"/>
        <end position="125"/>
    </location>
</feature>
<sequence>PQDIIALARELHRPINSALKSERSRLSGPAIDLISVMAAELGTSFEPLLHLFFPTLLLLCARTSKVVNSRARVCVLSIIETTQLVGVLPYFIQSIRDKSASLRVIAAEGTLACMNSLNPPDLEKEERTKDIETFIKASVRDANPDVRKIGKQIYHAYQLLLPVKAERSVISIHLWAHCFFS</sequence>
<dbReference type="EMBL" id="ML769390">
    <property type="protein sequence ID" value="KAE9408520.1"/>
    <property type="molecule type" value="Genomic_DNA"/>
</dbReference>
<dbReference type="Gene3D" id="1.25.10.10">
    <property type="entry name" value="Leucine-rich Repeat Variant"/>
    <property type="match status" value="1"/>
</dbReference>
<evidence type="ECO:0000313" key="10">
    <source>
        <dbReference type="Proteomes" id="UP000799118"/>
    </source>
</evidence>
<evidence type="ECO:0000256" key="3">
    <source>
        <dbReference type="ARBA" id="ARBA00022618"/>
    </source>
</evidence>
<dbReference type="SUPFAM" id="SSF48371">
    <property type="entry name" value="ARM repeat"/>
    <property type="match status" value="1"/>
</dbReference>
<protein>
    <recommendedName>
        <fullName evidence="8">CLASP N-terminal domain-containing protein</fullName>
    </recommendedName>
</protein>
<feature type="non-terminal residue" evidence="9">
    <location>
        <position position="1"/>
    </location>
</feature>
<accession>A0A6A4IEV4</accession>
<organism evidence="9 10">
    <name type="scientific">Gymnopus androsaceus JB14</name>
    <dbReference type="NCBI Taxonomy" id="1447944"/>
    <lineage>
        <taxon>Eukaryota</taxon>
        <taxon>Fungi</taxon>
        <taxon>Dikarya</taxon>
        <taxon>Basidiomycota</taxon>
        <taxon>Agaricomycotina</taxon>
        <taxon>Agaricomycetes</taxon>
        <taxon>Agaricomycetidae</taxon>
        <taxon>Agaricales</taxon>
        <taxon>Marasmiineae</taxon>
        <taxon>Omphalotaceae</taxon>
        <taxon>Gymnopus</taxon>
    </lineage>
</organism>
<evidence type="ECO:0000256" key="2">
    <source>
        <dbReference type="ARBA" id="ARBA00009549"/>
    </source>
</evidence>
<dbReference type="GO" id="GO:1902903">
    <property type="term" value="P:regulation of supramolecular fiber organization"/>
    <property type="evidence" value="ECO:0007669"/>
    <property type="project" value="UniProtKB-ARBA"/>
</dbReference>
<keyword evidence="5" id="KW-0131">Cell cycle</keyword>
<dbReference type="InterPro" id="IPR011989">
    <property type="entry name" value="ARM-like"/>
</dbReference>
<comment type="similarity">
    <text evidence="2">Belongs to the CLASP family.</text>
</comment>
<dbReference type="PANTHER" id="PTHR21567:SF60">
    <property type="entry name" value="CLASP N-TERMINAL DOMAIN-CONTAINING PROTEIN"/>
    <property type="match status" value="1"/>
</dbReference>
<proteinExistence type="inferred from homology"/>
<evidence type="ECO:0000256" key="1">
    <source>
        <dbReference type="ARBA" id="ARBA00004186"/>
    </source>
</evidence>
<keyword evidence="10" id="KW-1185">Reference proteome</keyword>
<keyword evidence="4" id="KW-0493">Microtubule</keyword>
<keyword evidence="6" id="KW-0206">Cytoskeleton</keyword>
<evidence type="ECO:0000256" key="4">
    <source>
        <dbReference type="ARBA" id="ARBA00022701"/>
    </source>
</evidence>
<dbReference type="AlphaFoldDB" id="A0A6A4IEV4"/>
<comment type="subcellular location">
    <subcellularLocation>
        <location evidence="1">Cytoplasm</location>
        <location evidence="1">Cytoskeleton</location>
        <location evidence="1">Spindle</location>
    </subcellularLocation>
</comment>
<dbReference type="OrthoDB" id="46159at2759"/>
<evidence type="ECO:0000256" key="5">
    <source>
        <dbReference type="ARBA" id="ARBA00022776"/>
    </source>
</evidence>
<dbReference type="PANTHER" id="PTHR21567">
    <property type="entry name" value="CLASP"/>
    <property type="match status" value="1"/>
</dbReference>
<dbReference type="InterPro" id="IPR024395">
    <property type="entry name" value="CLASP_N_dom"/>
</dbReference>
<dbReference type="InterPro" id="IPR016024">
    <property type="entry name" value="ARM-type_fold"/>
</dbReference>
<dbReference type="InterPro" id="IPR021133">
    <property type="entry name" value="HEAT_type_2"/>
</dbReference>
<dbReference type="Pfam" id="PF12348">
    <property type="entry name" value="CLASP_N"/>
    <property type="match status" value="1"/>
</dbReference>
<evidence type="ECO:0000256" key="6">
    <source>
        <dbReference type="ARBA" id="ARBA00023212"/>
    </source>
</evidence>
<dbReference type="GO" id="GO:0031110">
    <property type="term" value="P:regulation of microtubule polymerization or depolymerization"/>
    <property type="evidence" value="ECO:0007669"/>
    <property type="project" value="UniProtKB-ARBA"/>
</dbReference>
<keyword evidence="3" id="KW-0132">Cell division</keyword>
<keyword evidence="6" id="KW-0963">Cytoplasm</keyword>